<accession>A0ABD1YJW6</accession>
<reference evidence="1 2" key="1">
    <citation type="submission" date="2024-09" db="EMBL/GenBank/DDBJ databases">
        <title>Chromosome-scale assembly of Riccia fluitans.</title>
        <authorList>
            <person name="Paukszto L."/>
            <person name="Sawicki J."/>
            <person name="Karawczyk K."/>
            <person name="Piernik-Szablinska J."/>
            <person name="Szczecinska M."/>
            <person name="Mazdziarz M."/>
        </authorList>
    </citation>
    <scope>NUCLEOTIDE SEQUENCE [LARGE SCALE GENOMIC DNA]</scope>
    <source>
        <strain evidence="1">Rf_01</strain>
        <tissue evidence="1">Aerial parts of the thallus</tissue>
    </source>
</reference>
<comment type="caution">
    <text evidence="1">The sequence shown here is derived from an EMBL/GenBank/DDBJ whole genome shotgun (WGS) entry which is preliminary data.</text>
</comment>
<protein>
    <submittedName>
        <fullName evidence="1">Uncharacterized protein</fullName>
    </submittedName>
</protein>
<gene>
    <name evidence="1" type="ORF">R1flu_015405</name>
</gene>
<name>A0ABD1YJW6_9MARC</name>
<dbReference type="Proteomes" id="UP001605036">
    <property type="component" value="Unassembled WGS sequence"/>
</dbReference>
<sequence length="89" mass="9787">MRTLFWESTVVETTTPATAAAESLRLRAGEHDWKGRKALEQKKADFSYCQGQQAGEFFCVMCKGIGALCSTLGSRACRVYKSRGSILSC</sequence>
<organism evidence="1 2">
    <name type="scientific">Riccia fluitans</name>
    <dbReference type="NCBI Taxonomy" id="41844"/>
    <lineage>
        <taxon>Eukaryota</taxon>
        <taxon>Viridiplantae</taxon>
        <taxon>Streptophyta</taxon>
        <taxon>Embryophyta</taxon>
        <taxon>Marchantiophyta</taxon>
        <taxon>Marchantiopsida</taxon>
        <taxon>Marchantiidae</taxon>
        <taxon>Marchantiales</taxon>
        <taxon>Ricciaceae</taxon>
        <taxon>Riccia</taxon>
    </lineage>
</organism>
<dbReference type="AlphaFoldDB" id="A0ABD1YJW6"/>
<dbReference type="EMBL" id="JBHFFA010000004">
    <property type="protein sequence ID" value="KAL2630719.1"/>
    <property type="molecule type" value="Genomic_DNA"/>
</dbReference>
<proteinExistence type="predicted"/>
<keyword evidence="2" id="KW-1185">Reference proteome</keyword>
<evidence type="ECO:0000313" key="2">
    <source>
        <dbReference type="Proteomes" id="UP001605036"/>
    </source>
</evidence>
<evidence type="ECO:0000313" key="1">
    <source>
        <dbReference type="EMBL" id="KAL2630719.1"/>
    </source>
</evidence>